<gene>
    <name evidence="1" type="ORF">CCMP2556_LOCUS4412</name>
</gene>
<dbReference type="InterPro" id="IPR027417">
    <property type="entry name" value="P-loop_NTPase"/>
</dbReference>
<evidence type="ECO:0000313" key="1">
    <source>
        <dbReference type="EMBL" id="CAK8996352.1"/>
    </source>
</evidence>
<organism evidence="1 2">
    <name type="scientific">Durusdinium trenchii</name>
    <dbReference type="NCBI Taxonomy" id="1381693"/>
    <lineage>
        <taxon>Eukaryota</taxon>
        <taxon>Sar</taxon>
        <taxon>Alveolata</taxon>
        <taxon>Dinophyceae</taxon>
        <taxon>Suessiales</taxon>
        <taxon>Symbiodiniaceae</taxon>
        <taxon>Durusdinium</taxon>
    </lineage>
</organism>
<proteinExistence type="predicted"/>
<protein>
    <submittedName>
        <fullName evidence="1">Uncharacterized protein</fullName>
    </submittedName>
</protein>
<accession>A0ABP0I453</accession>
<dbReference type="Gene3D" id="3.40.50.300">
    <property type="entry name" value="P-loop containing nucleotide triphosphate hydrolases"/>
    <property type="match status" value="1"/>
</dbReference>
<sequence length="501" mass="56806">MSRRDQLLSLACLLSLSEWTLCLEAPETRGLCVSQYEERNGAWLSMSGAMSVYVQANHRPEWYWQEVFERRGLPDRGVLGDEDSRVDRLSGEAQGQILGCGVHGGRYWEIQMYYQRLYDLAPKSMRTKILKAFAESSGANRPRSGEELPPSMRVTLCIPAECDKPMIRETIIPRFFAPKHVGLEPYEAKDALQNALDVNELADWSDINIDFVIGGVFFCGTTSLHRNLDKHPELAFSSPEEDYFITAQMAHRLLPLKSDVAAFNQQLEAAKDAKAQATGHRPHLVGIRNPMIFHLPLARHKIARITKAKMILILCDPLGRLEKAFMFHLYCFQGNLAEAKQQGLASNFTFLGSPRDDTCFDSASVLLTERDGELKSFWQHAEVAVHVPNLAQLFRGRMMVVHQEQLRRIPKNVFASLAHFLKVSPELIPSSTRHNSIGGHRTDLCHNMTLVRALHRRLQREYDMQAQLMKTDKVTVSRLRTTRCSEIDQAKATFCPNAECA</sequence>
<name>A0ABP0I453_9DINO</name>
<reference evidence="1 2" key="1">
    <citation type="submission" date="2024-02" db="EMBL/GenBank/DDBJ databases">
        <authorList>
            <person name="Chen Y."/>
            <person name="Shah S."/>
            <person name="Dougan E. K."/>
            <person name="Thang M."/>
            <person name="Chan C."/>
        </authorList>
    </citation>
    <scope>NUCLEOTIDE SEQUENCE [LARGE SCALE GENOMIC DNA]</scope>
</reference>
<dbReference type="Proteomes" id="UP001642484">
    <property type="component" value="Unassembled WGS sequence"/>
</dbReference>
<keyword evidence="2" id="KW-1185">Reference proteome</keyword>
<evidence type="ECO:0000313" key="2">
    <source>
        <dbReference type="Proteomes" id="UP001642484"/>
    </source>
</evidence>
<dbReference type="EMBL" id="CAXAMN010001803">
    <property type="protein sequence ID" value="CAK8996352.1"/>
    <property type="molecule type" value="Genomic_DNA"/>
</dbReference>
<dbReference type="SUPFAM" id="SSF52540">
    <property type="entry name" value="P-loop containing nucleoside triphosphate hydrolases"/>
    <property type="match status" value="1"/>
</dbReference>
<comment type="caution">
    <text evidence="1">The sequence shown here is derived from an EMBL/GenBank/DDBJ whole genome shotgun (WGS) entry which is preliminary data.</text>
</comment>